<evidence type="ECO:0000256" key="1">
    <source>
        <dbReference type="ARBA" id="ARBA00009437"/>
    </source>
</evidence>
<dbReference type="InterPro" id="IPR036388">
    <property type="entry name" value="WH-like_DNA-bd_sf"/>
</dbReference>
<dbReference type="Gene3D" id="3.40.190.10">
    <property type="entry name" value="Periplasmic binding protein-like II"/>
    <property type="match status" value="2"/>
</dbReference>
<proteinExistence type="inferred from homology"/>
<dbReference type="PANTHER" id="PTHR30118:SF6">
    <property type="entry name" value="HTH-TYPE TRANSCRIPTIONAL REGULATOR LEUO"/>
    <property type="match status" value="1"/>
</dbReference>
<evidence type="ECO:0000256" key="2">
    <source>
        <dbReference type="ARBA" id="ARBA00023015"/>
    </source>
</evidence>
<evidence type="ECO:0000256" key="3">
    <source>
        <dbReference type="ARBA" id="ARBA00023125"/>
    </source>
</evidence>
<feature type="domain" description="HTH lysR-type" evidence="6">
    <location>
        <begin position="6"/>
        <end position="63"/>
    </location>
</feature>
<dbReference type="InterPro" id="IPR036390">
    <property type="entry name" value="WH_DNA-bd_sf"/>
</dbReference>
<dbReference type="SUPFAM" id="SSF53850">
    <property type="entry name" value="Periplasmic binding protein-like II"/>
    <property type="match status" value="1"/>
</dbReference>
<reference evidence="8" key="1">
    <citation type="submission" date="2018-09" db="EMBL/GenBank/DDBJ databases">
        <authorList>
            <person name="Zhu H."/>
        </authorList>
    </citation>
    <scope>NUCLEOTIDE SEQUENCE [LARGE SCALE GENOMIC DNA]</scope>
    <source>
        <strain evidence="8">K1R23-30</strain>
    </source>
</reference>
<sequence length="315" mass="35287">MRFNKLDLNLLVALDVLLSEQSITRAARKLNLSQSATSGVLARLREYFKDDLLIQVGRIMVRTVLAEQLSNPVRDVLLQIQSTIETKPGFDPARSTRHFRIAASDYSTCVILSRLVRRLGDDAPGISLEIISPRDDTVEQAERGEIDIVLMPRAFTGMEAHSGELLLRDVYCCIVWEGNTLVDYAITMQQYLAMDHVAARFGDRASSFEEWTLHGAGIERRIATTSTHFSILPQLLIGTNRVATLQSRLAALSARYFPIRILQAPMAIPPMEMMMRWHRFLDGDLAHHWLREQLKSAAASGSDSEEEGDAVHAAT</sequence>
<dbReference type="InterPro" id="IPR000847">
    <property type="entry name" value="LysR_HTH_N"/>
</dbReference>
<keyword evidence="2" id="KW-0805">Transcription regulation</keyword>
<dbReference type="Pfam" id="PF00126">
    <property type="entry name" value="HTH_1"/>
    <property type="match status" value="1"/>
</dbReference>
<gene>
    <name evidence="7" type="ORF">D3871_20050</name>
</gene>
<evidence type="ECO:0000313" key="8">
    <source>
        <dbReference type="Proteomes" id="UP000265955"/>
    </source>
</evidence>
<dbReference type="EMBL" id="QYUO01000002">
    <property type="protein sequence ID" value="RJF95674.1"/>
    <property type="molecule type" value="Genomic_DNA"/>
</dbReference>
<evidence type="ECO:0000256" key="5">
    <source>
        <dbReference type="SAM" id="MobiDB-lite"/>
    </source>
</evidence>
<dbReference type="OrthoDB" id="5495633at2"/>
<dbReference type="AlphaFoldDB" id="A0A3A3FKG0"/>
<accession>A0A3A3FKG0</accession>
<dbReference type="PROSITE" id="PS50931">
    <property type="entry name" value="HTH_LYSR"/>
    <property type="match status" value="1"/>
</dbReference>
<comment type="caution">
    <text evidence="7">The sequence shown here is derived from an EMBL/GenBank/DDBJ whole genome shotgun (WGS) entry which is preliminary data.</text>
</comment>
<keyword evidence="4" id="KW-0804">Transcription</keyword>
<comment type="similarity">
    <text evidence="1">Belongs to the LysR transcriptional regulatory family.</text>
</comment>
<dbReference type="Proteomes" id="UP000265955">
    <property type="component" value="Unassembled WGS sequence"/>
</dbReference>
<dbReference type="GO" id="GO:0003700">
    <property type="term" value="F:DNA-binding transcription factor activity"/>
    <property type="evidence" value="ECO:0007669"/>
    <property type="project" value="InterPro"/>
</dbReference>
<dbReference type="Gene3D" id="1.10.10.10">
    <property type="entry name" value="Winged helix-like DNA-binding domain superfamily/Winged helix DNA-binding domain"/>
    <property type="match status" value="1"/>
</dbReference>
<organism evidence="7 8">
    <name type="scientific">Noviherbaspirillum saxi</name>
    <dbReference type="NCBI Taxonomy" id="2320863"/>
    <lineage>
        <taxon>Bacteria</taxon>
        <taxon>Pseudomonadati</taxon>
        <taxon>Pseudomonadota</taxon>
        <taxon>Betaproteobacteria</taxon>
        <taxon>Burkholderiales</taxon>
        <taxon>Oxalobacteraceae</taxon>
        <taxon>Noviherbaspirillum</taxon>
    </lineage>
</organism>
<protein>
    <submittedName>
        <fullName evidence="7">LysR family transcriptional regulator</fullName>
    </submittedName>
</protein>
<feature type="region of interest" description="Disordered" evidence="5">
    <location>
        <begin position="296"/>
        <end position="315"/>
    </location>
</feature>
<evidence type="ECO:0000313" key="7">
    <source>
        <dbReference type="EMBL" id="RJF95674.1"/>
    </source>
</evidence>
<keyword evidence="8" id="KW-1185">Reference proteome</keyword>
<dbReference type="SUPFAM" id="SSF46785">
    <property type="entry name" value="Winged helix' DNA-binding domain"/>
    <property type="match status" value="1"/>
</dbReference>
<dbReference type="RefSeq" id="WP_119770823.1">
    <property type="nucleotide sequence ID" value="NZ_QYUO01000002.1"/>
</dbReference>
<dbReference type="GO" id="GO:0003677">
    <property type="term" value="F:DNA binding"/>
    <property type="evidence" value="ECO:0007669"/>
    <property type="project" value="UniProtKB-KW"/>
</dbReference>
<evidence type="ECO:0000259" key="6">
    <source>
        <dbReference type="PROSITE" id="PS50931"/>
    </source>
</evidence>
<evidence type="ECO:0000256" key="4">
    <source>
        <dbReference type="ARBA" id="ARBA00023163"/>
    </source>
</evidence>
<dbReference type="PANTHER" id="PTHR30118">
    <property type="entry name" value="HTH-TYPE TRANSCRIPTIONAL REGULATOR LEUO-RELATED"/>
    <property type="match status" value="1"/>
</dbReference>
<dbReference type="Pfam" id="PF03466">
    <property type="entry name" value="LysR_substrate"/>
    <property type="match status" value="1"/>
</dbReference>
<name>A0A3A3FKG0_9BURK</name>
<dbReference type="InterPro" id="IPR005119">
    <property type="entry name" value="LysR_subst-bd"/>
</dbReference>
<keyword evidence="3" id="KW-0238">DNA-binding</keyword>
<dbReference type="InterPro" id="IPR050389">
    <property type="entry name" value="LysR-type_TF"/>
</dbReference>